<dbReference type="PATRIC" id="fig|1150600.3.peg.1247"/>
<dbReference type="GO" id="GO:0005829">
    <property type="term" value="C:cytosol"/>
    <property type="evidence" value="ECO:0007669"/>
    <property type="project" value="TreeGrafter"/>
</dbReference>
<comment type="caution">
    <text evidence="4">The sequence shown here is derived from an EMBL/GenBank/DDBJ whole genome shotgun (WGS) entry which is preliminary data.</text>
</comment>
<reference evidence="4 5" key="1">
    <citation type="journal article" date="2013" name="Genome Announc.">
        <title>Draft Genome Sequence of Arcticibacter svalbardensis Strain MN12-7T, a Member of the Family Sphingobacteriaceae Isolated from an Arctic Soil Sample.</title>
        <authorList>
            <person name="Shivaji S."/>
            <person name="Ara S."/>
            <person name="Prasad S."/>
            <person name="Manasa B.P."/>
            <person name="Begum Z."/>
            <person name="Singh A."/>
            <person name="Kumar Pinnaka A."/>
        </authorList>
    </citation>
    <scope>NUCLEOTIDE SEQUENCE [LARGE SCALE GENOMIC DNA]</scope>
    <source>
        <strain evidence="4 5">MN12-7</strain>
    </source>
</reference>
<dbReference type="CDD" id="cd00347">
    <property type="entry name" value="Flavin_utilizing_monoxygenases"/>
    <property type="match status" value="1"/>
</dbReference>
<dbReference type="EMBL" id="AQPN01000047">
    <property type="protein sequence ID" value="EOR95587.1"/>
    <property type="molecule type" value="Genomic_DNA"/>
</dbReference>
<dbReference type="InterPro" id="IPR050766">
    <property type="entry name" value="Bact_Lucif_Oxidored"/>
</dbReference>
<evidence type="ECO:0000313" key="5">
    <source>
        <dbReference type="Proteomes" id="UP000014174"/>
    </source>
</evidence>
<dbReference type="PANTHER" id="PTHR30137:SF19">
    <property type="entry name" value="LUCIFERASE-LIKE MONOOXYGENASE"/>
    <property type="match status" value="1"/>
</dbReference>
<keyword evidence="5" id="KW-1185">Reference proteome</keyword>
<dbReference type="STRING" id="1150600.ADIARSV_1270"/>
<comment type="similarity">
    <text evidence="1">To bacterial alkanal monooxygenase alpha and beta chains.</text>
</comment>
<protein>
    <recommendedName>
        <fullName evidence="2">Luciferase-like monooxygenase</fullName>
    </recommendedName>
</protein>
<dbReference type="GO" id="GO:0016705">
    <property type="term" value="F:oxidoreductase activity, acting on paired donors, with incorporation or reduction of molecular oxygen"/>
    <property type="evidence" value="ECO:0007669"/>
    <property type="project" value="InterPro"/>
</dbReference>
<dbReference type="FunFam" id="3.20.20.30:FF:000002">
    <property type="entry name" value="LLM class flavin-dependent oxidoreductase"/>
    <property type="match status" value="1"/>
</dbReference>
<dbReference type="InterPro" id="IPR019949">
    <property type="entry name" value="CmoO-like"/>
</dbReference>
<dbReference type="InterPro" id="IPR036661">
    <property type="entry name" value="Luciferase-like_sf"/>
</dbReference>
<evidence type="ECO:0000256" key="2">
    <source>
        <dbReference type="ARBA" id="ARBA00074555"/>
    </source>
</evidence>
<dbReference type="PANTHER" id="PTHR30137">
    <property type="entry name" value="LUCIFERASE-LIKE MONOOXYGENASE"/>
    <property type="match status" value="1"/>
</dbReference>
<dbReference type="AlphaFoldDB" id="R9GUR0"/>
<proteinExistence type="predicted"/>
<organism evidence="4 5">
    <name type="scientific">Arcticibacter svalbardensis MN12-7</name>
    <dbReference type="NCBI Taxonomy" id="1150600"/>
    <lineage>
        <taxon>Bacteria</taxon>
        <taxon>Pseudomonadati</taxon>
        <taxon>Bacteroidota</taxon>
        <taxon>Sphingobacteriia</taxon>
        <taxon>Sphingobacteriales</taxon>
        <taxon>Sphingobacteriaceae</taxon>
        <taxon>Arcticibacter</taxon>
    </lineage>
</organism>
<name>R9GUR0_9SPHI</name>
<dbReference type="Pfam" id="PF00296">
    <property type="entry name" value="Bac_luciferase"/>
    <property type="match status" value="1"/>
</dbReference>
<gene>
    <name evidence="4" type="ORF">ADIARSV_1270</name>
</gene>
<dbReference type="SUPFAM" id="SSF51679">
    <property type="entry name" value="Bacterial luciferase-like"/>
    <property type="match status" value="1"/>
</dbReference>
<dbReference type="NCBIfam" id="TIGR03558">
    <property type="entry name" value="oxido_grp_1"/>
    <property type="match status" value="1"/>
</dbReference>
<evidence type="ECO:0000259" key="3">
    <source>
        <dbReference type="Pfam" id="PF00296"/>
    </source>
</evidence>
<dbReference type="Proteomes" id="UP000014174">
    <property type="component" value="Unassembled WGS sequence"/>
</dbReference>
<feature type="domain" description="Luciferase-like" evidence="3">
    <location>
        <begin position="25"/>
        <end position="320"/>
    </location>
</feature>
<evidence type="ECO:0000313" key="4">
    <source>
        <dbReference type="EMBL" id="EOR95587.1"/>
    </source>
</evidence>
<dbReference type="eggNOG" id="COG2141">
    <property type="taxonomic scope" value="Bacteria"/>
</dbReference>
<dbReference type="InterPro" id="IPR011251">
    <property type="entry name" value="Luciferase-like_dom"/>
</dbReference>
<dbReference type="Gene3D" id="3.20.20.30">
    <property type="entry name" value="Luciferase-like domain"/>
    <property type="match status" value="1"/>
</dbReference>
<evidence type="ECO:0000256" key="1">
    <source>
        <dbReference type="ARBA" id="ARBA00007789"/>
    </source>
</evidence>
<accession>R9GUR0</accession>
<sequence>MIVFLSQITFYKGDICRMDQPIKLSVLDQSPVRKGGSPYEALQESVALAKRADELGYHRYWLSEHHNTGSLAGSSPEVLIAHLAGQTKNIRLGSGGIMLPNHSSLKVAESFRTLETLFPGRIDLGIGRAPGGDRITSMILNPSNSFSEEDFVQQLIDLQHYLDLPNEYEKQYPKVQAIPLADTAPDLWILSSSGQSGVFAAHLGMGLAFAHFINPTGGPEAVALYRSRFKPSETLKEPQVSVGVFVLCADTEEKALELQKVMDFQMLKIERGISEGTSSYEEIKDFHYNEAEEQRIAYNRQRMIYGNPEQVKTKLTALANRYQVNEIMAATITYDFKDRIHSYELLAKEFGL</sequence>